<dbReference type="EMBL" id="JAFEMO010000001">
    <property type="protein sequence ID" value="KAH7577508.1"/>
    <property type="molecule type" value="Genomic_DNA"/>
</dbReference>
<feature type="region of interest" description="Disordered" evidence="2">
    <location>
        <begin position="52"/>
        <end position="71"/>
    </location>
</feature>
<dbReference type="PANTHER" id="PTHR48459">
    <property type="entry name" value="CUE DOMAIN-CONTAINING PROTEIN"/>
    <property type="match status" value="1"/>
</dbReference>
<keyword evidence="5" id="KW-1185">Reference proteome</keyword>
<name>A0ABQ8IM64_9ROSI</name>
<protein>
    <recommendedName>
        <fullName evidence="3">CUE domain-containing protein</fullName>
    </recommendedName>
</protein>
<accession>A0ABQ8IM64</accession>
<dbReference type="Proteomes" id="UP000827721">
    <property type="component" value="Unassembled WGS sequence"/>
</dbReference>
<feature type="region of interest" description="Disordered" evidence="2">
    <location>
        <begin position="589"/>
        <end position="615"/>
    </location>
</feature>
<feature type="coiled-coil region" evidence="1">
    <location>
        <begin position="366"/>
        <end position="393"/>
    </location>
</feature>
<reference evidence="4 5" key="1">
    <citation type="submission" date="2021-02" db="EMBL/GenBank/DDBJ databases">
        <title>Plant Genome Project.</title>
        <authorList>
            <person name="Zhang R.-G."/>
        </authorList>
    </citation>
    <scope>NUCLEOTIDE SEQUENCE [LARGE SCALE GENOMIC DNA]</scope>
    <source>
        <tissue evidence="4">Leaves</tissue>
    </source>
</reference>
<dbReference type="InterPro" id="IPR003892">
    <property type="entry name" value="CUE"/>
</dbReference>
<feature type="coiled-coil region" evidence="1">
    <location>
        <begin position="426"/>
        <end position="510"/>
    </location>
</feature>
<proteinExistence type="predicted"/>
<evidence type="ECO:0000313" key="4">
    <source>
        <dbReference type="EMBL" id="KAH7577508.1"/>
    </source>
</evidence>
<evidence type="ECO:0000313" key="5">
    <source>
        <dbReference type="Proteomes" id="UP000827721"/>
    </source>
</evidence>
<evidence type="ECO:0000256" key="2">
    <source>
        <dbReference type="SAM" id="MobiDB-lite"/>
    </source>
</evidence>
<feature type="compositionally biased region" description="Basic and acidic residues" evidence="2">
    <location>
        <begin position="604"/>
        <end position="615"/>
    </location>
</feature>
<dbReference type="PROSITE" id="PS51140">
    <property type="entry name" value="CUE"/>
    <property type="match status" value="1"/>
</dbReference>
<evidence type="ECO:0000256" key="1">
    <source>
        <dbReference type="SAM" id="Coils"/>
    </source>
</evidence>
<keyword evidence="1" id="KW-0175">Coiled coil</keyword>
<comment type="caution">
    <text evidence="4">The sequence shown here is derived from an EMBL/GenBank/DDBJ whole genome shotgun (WGS) entry which is preliminary data.</text>
</comment>
<sequence length="641" mass="70764">MGFNSVYRFLMEIFPQIDSRLLKAVAIEHSKDADAAANVVLTEILPFWSERPVSSSSLPQDQSVSNFDLKDQSPRCLSDEDLGAEHEELSTLSRRRRIVVTSKDMGVGSSMEPGSIASGHVTDTDSTGALNMLNKELDMSPVSPFYDANDGNSRLSQISESEELILLGETHESRNDDSGNADLSQVIANTESNESVSLDKEEDLNVKAGHEQTPIVMSTSLLPENCVVNGNLTDVKVPPEIGFVDTPICELSPQVKSCLDSHVNVENFVKLVHSSFQEHTPDSLEFGLQAESGSGTSNVVCEVPDPSVSPCLISEQEISAIEDDHVDNETTIDTVVSRSGQICRINLLEEVVENAKTNKKTLFLAMESVMNLMREVELREKEAEEAKAEATRGGLGMLIKVEELKQMLSHAKQANDMHAGEVYGEKAILATEARELQTRLINLSEERDKSLAVLDEMRVTLEARLATAEEIRKAAEQEKINKEESARNFLAEQEAIMEMVVNESKFLQQEAEENSKLREFLMDRGHVVDSLQGEIAVICQDVRLLKENFDDRVPLSKSISSSQTTCILASSGSSMKSMASLVAEQVLASESPEKVSPTPSIHVESPKSRLEDERIGADRRELLDDEWEIFDKDTELYSSAL</sequence>
<gene>
    <name evidence="4" type="ORF">JRO89_XS01G0260400</name>
</gene>
<organism evidence="4 5">
    <name type="scientific">Xanthoceras sorbifolium</name>
    <dbReference type="NCBI Taxonomy" id="99658"/>
    <lineage>
        <taxon>Eukaryota</taxon>
        <taxon>Viridiplantae</taxon>
        <taxon>Streptophyta</taxon>
        <taxon>Embryophyta</taxon>
        <taxon>Tracheophyta</taxon>
        <taxon>Spermatophyta</taxon>
        <taxon>Magnoliopsida</taxon>
        <taxon>eudicotyledons</taxon>
        <taxon>Gunneridae</taxon>
        <taxon>Pentapetalae</taxon>
        <taxon>rosids</taxon>
        <taxon>malvids</taxon>
        <taxon>Sapindales</taxon>
        <taxon>Sapindaceae</taxon>
        <taxon>Xanthoceroideae</taxon>
        <taxon>Xanthoceras</taxon>
    </lineage>
</organism>
<feature type="compositionally biased region" description="Low complexity" evidence="2">
    <location>
        <begin position="52"/>
        <end position="65"/>
    </location>
</feature>
<evidence type="ECO:0000259" key="3">
    <source>
        <dbReference type="PROSITE" id="PS51140"/>
    </source>
</evidence>
<feature type="domain" description="CUE" evidence="3">
    <location>
        <begin position="2"/>
        <end position="45"/>
    </location>
</feature>
<dbReference type="PANTHER" id="PTHR48459:SF1">
    <property type="entry name" value="CUE DOMAIN-CONTAINING PROTEIN"/>
    <property type="match status" value="1"/>
</dbReference>
<dbReference type="CDD" id="cd14279">
    <property type="entry name" value="CUE"/>
    <property type="match status" value="1"/>
</dbReference>